<feature type="compositionally biased region" description="Basic and acidic residues" evidence="4">
    <location>
        <begin position="136"/>
        <end position="168"/>
    </location>
</feature>
<dbReference type="GO" id="GO:0005634">
    <property type="term" value="C:nucleus"/>
    <property type="evidence" value="ECO:0007669"/>
    <property type="project" value="UniProtKB-SubCell"/>
</dbReference>
<evidence type="ECO:0000256" key="2">
    <source>
        <dbReference type="ARBA" id="ARBA00023242"/>
    </source>
</evidence>
<evidence type="ECO:0000256" key="3">
    <source>
        <dbReference type="SAM" id="Coils"/>
    </source>
</evidence>
<accession>A0ABD3FS21</accession>
<feature type="region of interest" description="Disordered" evidence="4">
    <location>
        <begin position="85"/>
        <end position="120"/>
    </location>
</feature>
<evidence type="ECO:0000256" key="1">
    <source>
        <dbReference type="ARBA" id="ARBA00004123"/>
    </source>
</evidence>
<feature type="coiled-coil region" evidence="3">
    <location>
        <begin position="403"/>
        <end position="430"/>
    </location>
</feature>
<gene>
    <name evidence="6" type="ORF">V7S43_005047</name>
</gene>
<dbReference type="Pfam" id="PF06584">
    <property type="entry name" value="DIRP"/>
    <property type="match status" value="1"/>
</dbReference>
<feature type="compositionally biased region" description="Basic and acidic residues" evidence="4">
    <location>
        <begin position="89"/>
        <end position="105"/>
    </location>
</feature>
<dbReference type="SMART" id="SM01135">
    <property type="entry name" value="DIRP"/>
    <property type="match status" value="1"/>
</dbReference>
<reference evidence="6 7" key="1">
    <citation type="submission" date="2024-09" db="EMBL/GenBank/DDBJ databases">
        <title>Genome sequencing and assembly of Phytophthora oleae, isolate VK10A, causative agent of rot of olive drupes.</title>
        <authorList>
            <person name="Conti Taguali S."/>
            <person name="Riolo M."/>
            <person name="La Spada F."/>
            <person name="Cacciola S.O."/>
            <person name="Dionisio G."/>
        </authorList>
    </citation>
    <scope>NUCLEOTIDE SEQUENCE [LARGE SCALE GENOMIC DNA]</scope>
    <source>
        <strain evidence="6 7">VK10A</strain>
    </source>
</reference>
<name>A0ABD3FS21_9STRA</name>
<sequence>MTLSERVLGPRWSLKELRTFYILLKAYGQQWDKLVERLPLRSEAMVRALFEMHRGYLSLPEASVEGFCAIMMDHYETQQQHMARIVPDSSRDTDGDVVMDVKPEPEEIQEPQSRSRKKRRLEKLLATDQLATLQIKTEEGDKRAETKKRTGRKSEVPRKARADLSKGEEGDDTGLEKLQGARFDLPWYHWFYSYIDVDFFRHNEFIQCLSDIGLGKITAAARPIWSSVRASMGRPRRLSPLFFAQEKHKLESYRTEKRRRDPTQLTSESTWAYPSTTTPLRTGVAVIVWMDSEQRFRLGAVSAFCPPEDTCQVLFWSKAASVNAVTCKLDNVMVLDFPPWSWRNNANAPEPKLAATTLLRRQNDSRGSAVTHSTPKTTGMVGDRYRDEKIRVVLTVKGLLHRKEKIVAALSKLNERVAEQQAQLHEQNAMKSSLWTTPTAFSSAAVKDLAWTNSQEKTQLQKQHSWLIANLNATNAHLKAALLSLQTFSASNPLEAGGSVIGPDYLPDASTWTGDTRISPTETLPEDQMRWAIDFLAASQQKATSLVAESALQVVNDDTELASLNAPANDIRLGSVLPETMQLVSNCVTLMSVLHRHVAASPDVPPVVTQKLVERVLELLKPTHEANMDLYAELRAAAEAAQAQMSLLAETSEADYDFTPGDASCPQQSRS</sequence>
<dbReference type="AlphaFoldDB" id="A0ABD3FS21"/>
<evidence type="ECO:0000259" key="5">
    <source>
        <dbReference type="SMART" id="SM01135"/>
    </source>
</evidence>
<dbReference type="InterPro" id="IPR009057">
    <property type="entry name" value="Homeodomain-like_sf"/>
</dbReference>
<feature type="domain" description="DIRP" evidence="5">
    <location>
        <begin position="191"/>
        <end position="292"/>
    </location>
</feature>
<dbReference type="PANTHER" id="PTHR21689">
    <property type="entry name" value="LIN-9"/>
    <property type="match status" value="1"/>
</dbReference>
<keyword evidence="7" id="KW-1185">Reference proteome</keyword>
<organism evidence="6 7">
    <name type="scientific">Phytophthora oleae</name>
    <dbReference type="NCBI Taxonomy" id="2107226"/>
    <lineage>
        <taxon>Eukaryota</taxon>
        <taxon>Sar</taxon>
        <taxon>Stramenopiles</taxon>
        <taxon>Oomycota</taxon>
        <taxon>Peronosporomycetes</taxon>
        <taxon>Peronosporales</taxon>
        <taxon>Peronosporaceae</taxon>
        <taxon>Phytophthora</taxon>
    </lineage>
</organism>
<dbReference type="PANTHER" id="PTHR21689:SF2">
    <property type="entry name" value="PROTEIN LIN-9 HOMOLOG"/>
    <property type="match status" value="1"/>
</dbReference>
<feature type="region of interest" description="Disordered" evidence="4">
    <location>
        <begin position="136"/>
        <end position="173"/>
    </location>
</feature>
<dbReference type="SUPFAM" id="SSF46689">
    <property type="entry name" value="Homeodomain-like"/>
    <property type="match status" value="1"/>
</dbReference>
<evidence type="ECO:0000313" key="6">
    <source>
        <dbReference type="EMBL" id="KAL3669663.1"/>
    </source>
</evidence>
<protein>
    <recommendedName>
        <fullName evidence="5">DIRP domain-containing protein</fullName>
    </recommendedName>
</protein>
<proteinExistence type="predicted"/>
<comment type="caution">
    <text evidence="6">The sequence shown here is derived from an EMBL/GenBank/DDBJ whole genome shotgun (WGS) entry which is preliminary data.</text>
</comment>
<dbReference type="InterPro" id="IPR033471">
    <property type="entry name" value="DIRP"/>
</dbReference>
<evidence type="ECO:0000256" key="4">
    <source>
        <dbReference type="SAM" id="MobiDB-lite"/>
    </source>
</evidence>
<dbReference type="EMBL" id="JBIMZQ010000008">
    <property type="protein sequence ID" value="KAL3669663.1"/>
    <property type="molecule type" value="Genomic_DNA"/>
</dbReference>
<keyword evidence="3" id="KW-0175">Coiled coil</keyword>
<dbReference type="Proteomes" id="UP001632037">
    <property type="component" value="Unassembled WGS sequence"/>
</dbReference>
<dbReference type="InterPro" id="IPR010561">
    <property type="entry name" value="LIN-9/ALY1"/>
</dbReference>
<comment type="subcellular location">
    <subcellularLocation>
        <location evidence="1">Nucleus</location>
    </subcellularLocation>
</comment>
<evidence type="ECO:0000313" key="7">
    <source>
        <dbReference type="Proteomes" id="UP001632037"/>
    </source>
</evidence>
<keyword evidence="2" id="KW-0539">Nucleus</keyword>